<keyword evidence="3" id="KW-0349">Heme</keyword>
<sequence>MVVVLGIYQAAEAFHAGWTGDCDGCHAPSSLADGTRVGLSLTSSEMCLRCHSAAKPVDHQVATNPIPPPGIPPVSLTPGGDFAYLQKMYYWTDQEEGGSVSPGERHGHNIVAPAYGYAVDVTLAFAPGGSYPATGLSCISCHDPHGNYRLVDASGTIVRSGNPISDSGSYGTPPSATEAVGTYRMLAGKGYGTKSVDHTFQYDPPIAVAPRNYNRPEVNVDTRVVYGKGASEWCLNCHDGFASRTRGSGHMHAAGAELGGTIAGNYNRYVKTGDLGGNQSTAFTSLVPFQSGDMTGVQQLAALTTSLEGPRPEDKVTCLTCHRAHASAWNGMTRWNTKGSFLLVNSDYPGIDAPGKGGGRNAGGKTRAEYKKAMYDRDPSRFAAFQRSLCNKCHAKD</sequence>
<evidence type="ECO:0000313" key="9">
    <source>
        <dbReference type="Proteomes" id="UP000756860"/>
    </source>
</evidence>
<dbReference type="EMBL" id="JAHCVK010000006">
    <property type="protein sequence ID" value="MBT0653974.1"/>
    <property type="molecule type" value="Genomic_DNA"/>
</dbReference>
<evidence type="ECO:0000256" key="3">
    <source>
        <dbReference type="ARBA" id="ARBA00022617"/>
    </source>
</evidence>
<gene>
    <name evidence="8" type="ORF">KI810_12970</name>
</gene>
<evidence type="ECO:0000256" key="4">
    <source>
        <dbReference type="ARBA" id="ARBA00022723"/>
    </source>
</evidence>
<evidence type="ECO:0008006" key="10">
    <source>
        <dbReference type="Google" id="ProtNLM"/>
    </source>
</evidence>
<dbReference type="PANTHER" id="PTHR30333:SF1">
    <property type="entry name" value="CYTOCHROME C-TYPE PROTEIN NAPC"/>
    <property type="match status" value="1"/>
</dbReference>
<dbReference type="PANTHER" id="PTHR30333">
    <property type="entry name" value="CYTOCHROME C-TYPE PROTEIN"/>
    <property type="match status" value="1"/>
</dbReference>
<keyword evidence="6" id="KW-0408">Iron</keyword>
<name>A0ABS5SF43_9BACT</name>
<evidence type="ECO:0000256" key="2">
    <source>
        <dbReference type="ARBA" id="ARBA00022448"/>
    </source>
</evidence>
<accession>A0ABS5SF43</accession>
<comment type="subcellular location">
    <subcellularLocation>
        <location evidence="1">Membrane</location>
    </subcellularLocation>
</comment>
<keyword evidence="4" id="KW-0479">Metal-binding</keyword>
<evidence type="ECO:0000313" key="8">
    <source>
        <dbReference type="EMBL" id="MBT0653974.1"/>
    </source>
</evidence>
<organism evidence="8 9">
    <name type="scientific">Geomobilimonas luticola</name>
    <dbReference type="NCBI Taxonomy" id="1114878"/>
    <lineage>
        <taxon>Bacteria</taxon>
        <taxon>Pseudomonadati</taxon>
        <taxon>Thermodesulfobacteriota</taxon>
        <taxon>Desulfuromonadia</taxon>
        <taxon>Geobacterales</taxon>
        <taxon>Geobacteraceae</taxon>
        <taxon>Geomobilimonas</taxon>
    </lineage>
</organism>
<dbReference type="Proteomes" id="UP000756860">
    <property type="component" value="Unassembled WGS sequence"/>
</dbReference>
<proteinExistence type="predicted"/>
<evidence type="ECO:0000256" key="6">
    <source>
        <dbReference type="ARBA" id="ARBA00023004"/>
    </source>
</evidence>
<dbReference type="InterPro" id="IPR051174">
    <property type="entry name" value="Cytochrome_c-type_ET"/>
</dbReference>
<evidence type="ECO:0000256" key="5">
    <source>
        <dbReference type="ARBA" id="ARBA00022982"/>
    </source>
</evidence>
<keyword evidence="7" id="KW-0472">Membrane</keyword>
<evidence type="ECO:0000256" key="1">
    <source>
        <dbReference type="ARBA" id="ARBA00004370"/>
    </source>
</evidence>
<keyword evidence="2" id="KW-0813">Transport</keyword>
<dbReference type="CDD" id="cd21555">
    <property type="entry name" value="OmcS-like"/>
    <property type="match status" value="1"/>
</dbReference>
<reference evidence="8 9" key="1">
    <citation type="submission" date="2021-05" db="EMBL/GenBank/DDBJ databases">
        <title>The draft genome of Geobacter luticola JCM 17780.</title>
        <authorList>
            <person name="Xu Z."/>
            <person name="Masuda Y."/>
            <person name="Itoh H."/>
            <person name="Senoo K."/>
        </authorList>
    </citation>
    <scope>NUCLEOTIDE SEQUENCE [LARGE SCALE GENOMIC DNA]</scope>
    <source>
        <strain evidence="8 9">JCM 17780</strain>
    </source>
</reference>
<dbReference type="SUPFAM" id="SSF48695">
    <property type="entry name" value="Multiheme cytochromes"/>
    <property type="match status" value="1"/>
</dbReference>
<evidence type="ECO:0000256" key="7">
    <source>
        <dbReference type="ARBA" id="ARBA00023136"/>
    </source>
</evidence>
<protein>
    <recommendedName>
        <fullName evidence="10">Doubled CXXCH motif domain-containing protein</fullName>
    </recommendedName>
</protein>
<dbReference type="InterPro" id="IPR036280">
    <property type="entry name" value="Multihaem_cyt_sf"/>
</dbReference>
<keyword evidence="9" id="KW-1185">Reference proteome</keyword>
<keyword evidence="5" id="KW-0249">Electron transport</keyword>
<comment type="caution">
    <text evidence="8">The sequence shown here is derived from an EMBL/GenBank/DDBJ whole genome shotgun (WGS) entry which is preliminary data.</text>
</comment>